<gene>
    <name evidence="3" type="ORF">NCTC9617_06313</name>
</gene>
<evidence type="ECO:0000313" key="3">
    <source>
        <dbReference type="EMBL" id="STW49675.1"/>
    </source>
</evidence>
<evidence type="ECO:0000256" key="1">
    <source>
        <dbReference type="SAM" id="SignalP"/>
    </source>
</evidence>
<keyword evidence="3" id="KW-0418">Kinase</keyword>
<reference evidence="3 4" key="1">
    <citation type="submission" date="2018-06" db="EMBL/GenBank/DDBJ databases">
        <authorList>
            <consortium name="Pathogen Informatics"/>
            <person name="Doyle S."/>
        </authorList>
    </citation>
    <scope>NUCLEOTIDE SEQUENCE [LARGE SCALE GENOMIC DNA]</scope>
    <source>
        <strain evidence="3 4">NCTC9617</strain>
    </source>
</reference>
<dbReference type="Proteomes" id="UP000255167">
    <property type="component" value="Unassembled WGS sequence"/>
</dbReference>
<dbReference type="GO" id="GO:0016301">
    <property type="term" value="F:kinase activity"/>
    <property type="evidence" value="ECO:0007669"/>
    <property type="project" value="UniProtKB-KW"/>
</dbReference>
<name>A0A378FYK6_KLEPN</name>
<accession>A0A378FYK6</accession>
<feature type="chain" id="PRO_5016714967" evidence="1">
    <location>
        <begin position="37"/>
        <end position="172"/>
    </location>
</feature>
<evidence type="ECO:0000259" key="2">
    <source>
        <dbReference type="Pfam" id="PF07696"/>
    </source>
</evidence>
<protein>
    <submittedName>
        <fullName evidence="3">Histidine kinase</fullName>
    </submittedName>
</protein>
<feature type="domain" description="7TM-DISM receptor extracellular" evidence="2">
    <location>
        <begin position="47"/>
        <end position="148"/>
    </location>
</feature>
<evidence type="ECO:0000313" key="4">
    <source>
        <dbReference type="Proteomes" id="UP000255167"/>
    </source>
</evidence>
<keyword evidence="3" id="KW-0808">Transferase</keyword>
<keyword evidence="1" id="KW-0732">Signal</keyword>
<sequence length="172" mass="19421">MSAIFAAVRRCRPRLLAGWLLSCGLLLLLVAPLAQAATRQVGIDIPVQWYADDSGQMTLDRFAALPADQLATTRQIPSFGYSRKTWWLRSELPGTWFAGEPRWLQLGPTFVDHLTIYYRPLGSDGPWTQRIFGDRDGARGSDLHYRERVLILPRRQPPPAMSWSFACRAPAP</sequence>
<dbReference type="AlphaFoldDB" id="A0A378FYK6"/>
<proteinExistence type="predicted"/>
<dbReference type="Gene3D" id="2.60.40.2380">
    <property type="match status" value="1"/>
</dbReference>
<feature type="signal peptide" evidence="1">
    <location>
        <begin position="1"/>
        <end position="36"/>
    </location>
</feature>
<dbReference type="Pfam" id="PF07696">
    <property type="entry name" value="7TMR-DISMED2"/>
    <property type="match status" value="1"/>
</dbReference>
<dbReference type="InterPro" id="IPR011622">
    <property type="entry name" value="7TMR_DISM_rcpt_extracell_dom2"/>
</dbReference>
<organism evidence="3 4">
    <name type="scientific">Klebsiella pneumoniae</name>
    <dbReference type="NCBI Taxonomy" id="573"/>
    <lineage>
        <taxon>Bacteria</taxon>
        <taxon>Pseudomonadati</taxon>
        <taxon>Pseudomonadota</taxon>
        <taxon>Gammaproteobacteria</taxon>
        <taxon>Enterobacterales</taxon>
        <taxon>Enterobacteriaceae</taxon>
        <taxon>Klebsiella/Raoultella group</taxon>
        <taxon>Klebsiella</taxon>
        <taxon>Klebsiella pneumoniae complex</taxon>
    </lineage>
</organism>
<dbReference type="EMBL" id="UGNC01000005">
    <property type="protein sequence ID" value="STW49675.1"/>
    <property type="molecule type" value="Genomic_DNA"/>
</dbReference>